<evidence type="ECO:0000259" key="8">
    <source>
        <dbReference type="Pfam" id="PF00171"/>
    </source>
</evidence>
<dbReference type="GO" id="GO:0004029">
    <property type="term" value="F:aldehyde dehydrogenase (NAD+) activity"/>
    <property type="evidence" value="ECO:0007669"/>
    <property type="project" value="UniProtKB-EC"/>
</dbReference>
<organism evidence="9 10">
    <name type="scientific">Punica granatum</name>
    <name type="common">Pomegranate</name>
    <dbReference type="NCBI Taxonomy" id="22663"/>
    <lineage>
        <taxon>Eukaryota</taxon>
        <taxon>Viridiplantae</taxon>
        <taxon>Streptophyta</taxon>
        <taxon>Embryophyta</taxon>
        <taxon>Tracheophyta</taxon>
        <taxon>Spermatophyta</taxon>
        <taxon>Magnoliopsida</taxon>
        <taxon>eudicotyledons</taxon>
        <taxon>Gunneridae</taxon>
        <taxon>Pentapetalae</taxon>
        <taxon>rosids</taxon>
        <taxon>malvids</taxon>
        <taxon>Myrtales</taxon>
        <taxon>Lythraceae</taxon>
        <taxon>Punica</taxon>
    </lineage>
</organism>
<dbReference type="GO" id="GO:0006081">
    <property type="term" value="P:aldehyde metabolic process"/>
    <property type="evidence" value="ECO:0007669"/>
    <property type="project" value="InterPro"/>
</dbReference>
<keyword evidence="7" id="KW-0472">Membrane</keyword>
<dbReference type="PIRSF" id="PIRSF036492">
    <property type="entry name" value="ALDH"/>
    <property type="match status" value="1"/>
</dbReference>
<evidence type="ECO:0000256" key="7">
    <source>
        <dbReference type="SAM" id="Phobius"/>
    </source>
</evidence>
<name>A0A6P8CX42_PUNGR</name>
<comment type="similarity">
    <text evidence="1 5">Belongs to the aldehyde dehydrogenase family.</text>
</comment>
<keyword evidence="7" id="KW-1133">Transmembrane helix</keyword>
<dbReference type="InterPro" id="IPR015590">
    <property type="entry name" value="Aldehyde_DH_dom"/>
</dbReference>
<comment type="catalytic activity">
    <reaction evidence="4">
        <text>an aldehyde + NAD(+) + H2O = a carboxylate + NADH + 2 H(+)</text>
        <dbReference type="Rhea" id="RHEA:16185"/>
        <dbReference type="ChEBI" id="CHEBI:15377"/>
        <dbReference type="ChEBI" id="CHEBI:15378"/>
        <dbReference type="ChEBI" id="CHEBI:17478"/>
        <dbReference type="ChEBI" id="CHEBI:29067"/>
        <dbReference type="ChEBI" id="CHEBI:57540"/>
        <dbReference type="ChEBI" id="CHEBI:57945"/>
        <dbReference type="EC" id="1.2.1.3"/>
    </reaction>
</comment>
<evidence type="ECO:0000256" key="6">
    <source>
        <dbReference type="PIRSR" id="PIRSR036492-1"/>
    </source>
</evidence>
<dbReference type="GO" id="GO:0009737">
    <property type="term" value="P:response to abscisic acid"/>
    <property type="evidence" value="ECO:0007669"/>
    <property type="project" value="UniProtKB-ARBA"/>
</dbReference>
<evidence type="ECO:0000256" key="1">
    <source>
        <dbReference type="ARBA" id="ARBA00009986"/>
    </source>
</evidence>
<keyword evidence="2 5" id="KW-0560">Oxidoreductase</keyword>
<dbReference type="FunFam" id="3.40.309.10:FF:000003">
    <property type="entry name" value="Aldehyde dehydrogenase"/>
    <property type="match status" value="1"/>
</dbReference>
<dbReference type="RefSeq" id="XP_031389347.1">
    <property type="nucleotide sequence ID" value="XM_031533487.1"/>
</dbReference>
<protein>
    <recommendedName>
        <fullName evidence="5">Aldehyde dehydrogenase</fullName>
    </recommendedName>
</protein>
<dbReference type="Gene3D" id="3.40.605.10">
    <property type="entry name" value="Aldehyde Dehydrogenase, Chain A, domain 1"/>
    <property type="match status" value="1"/>
</dbReference>
<keyword evidence="9" id="KW-1185">Reference proteome</keyword>
<evidence type="ECO:0000256" key="2">
    <source>
        <dbReference type="ARBA" id="ARBA00023002"/>
    </source>
</evidence>
<dbReference type="SUPFAM" id="SSF53720">
    <property type="entry name" value="ALDH-like"/>
    <property type="match status" value="1"/>
</dbReference>
<gene>
    <name evidence="10" type="primary">LOC116201989</name>
</gene>
<dbReference type="OrthoDB" id="440325at2759"/>
<dbReference type="InterPro" id="IPR016162">
    <property type="entry name" value="Ald_DH_N"/>
</dbReference>
<proteinExistence type="inferred from homology"/>
<dbReference type="GO" id="GO:0009414">
    <property type="term" value="P:response to water deprivation"/>
    <property type="evidence" value="ECO:0007669"/>
    <property type="project" value="UniProtKB-ARBA"/>
</dbReference>
<dbReference type="Proteomes" id="UP000515151">
    <property type="component" value="Chromosome 3"/>
</dbReference>
<feature type="active site" evidence="6">
    <location>
        <position position="281"/>
    </location>
</feature>
<dbReference type="PANTHER" id="PTHR43570:SF25">
    <property type="entry name" value="ALDEHYDE DEHYDROGENASE FAMILY 3 MEMBER I1, CHLOROPLASTIC"/>
    <property type="match status" value="1"/>
</dbReference>
<dbReference type="InterPro" id="IPR012394">
    <property type="entry name" value="Aldehyde_DH_NAD(P)"/>
</dbReference>
<evidence type="ECO:0000256" key="5">
    <source>
        <dbReference type="PIRNR" id="PIRNR036492"/>
    </source>
</evidence>
<dbReference type="GeneID" id="116201989"/>
<keyword evidence="3" id="KW-0520">NAD</keyword>
<dbReference type="GO" id="GO:0005737">
    <property type="term" value="C:cytoplasm"/>
    <property type="evidence" value="ECO:0007669"/>
    <property type="project" value="TreeGrafter"/>
</dbReference>
<keyword evidence="7" id="KW-0812">Transmembrane</keyword>
<dbReference type="AlphaFoldDB" id="A0A6P8CX42"/>
<sequence length="549" mass="60413">MACLSANTFQVLRAAGGCGRTLVFGYHFTAKSDLPLLPVLSSCPAISLLCRSASASGTFPVMAEEENRVFGASEASLLIRELRDSFKSGRTKSYDWRVSQLRGIEKMIEEREKDIIQALYMDLSKPELESFFSEISTSKSSCKKALKELKKWMMPEKVKTSMTTYPSSAEIVSEPLGVVLVISAWNYPFLLSLDPVIGAIAAGNAVVLKPSEIAPATSSLLARLLEEYLDKSAIRVVEGAVPETTALLDQKWDKIMYTGSGRVGRIVMAAAARHLTPVILELGGKCPAIVDSNVKLEVCVRRIIAGKWAANSGQACISIDYIITTKQFAPKLIDALKKGIEESFGEKPIESPDMSRIVNAFHFKRLVNLLDEERVYHKIVLGGQREEKLLKIAPTVLLDVPEDSQIMQEEIFGPMLPILTVENLEEGFEVVNSKPKPLAAYLFTNNEQLKKEFVQNVSAGGMLVNDAILHVTVPGLPFGGIGESGIGAYHGKFSFDAFSHKKGVMYRSFEGDSSVRYPPYTPKKQRLLKALINGNIIGIILALISWYRK</sequence>
<dbReference type="InterPro" id="IPR016161">
    <property type="entry name" value="Ald_DH/histidinol_DH"/>
</dbReference>
<dbReference type="FunFam" id="3.40.605.10:FF:000004">
    <property type="entry name" value="Aldehyde dehydrogenase"/>
    <property type="match status" value="1"/>
</dbReference>
<dbReference type="Pfam" id="PF00171">
    <property type="entry name" value="Aldedh"/>
    <property type="match status" value="1"/>
</dbReference>
<evidence type="ECO:0000313" key="9">
    <source>
        <dbReference type="Proteomes" id="UP000515151"/>
    </source>
</evidence>
<dbReference type="PANTHER" id="PTHR43570">
    <property type="entry name" value="ALDEHYDE DEHYDROGENASE"/>
    <property type="match status" value="1"/>
</dbReference>
<accession>A0A6P8CX42</accession>
<evidence type="ECO:0000256" key="3">
    <source>
        <dbReference type="ARBA" id="ARBA00023027"/>
    </source>
</evidence>
<evidence type="ECO:0000256" key="4">
    <source>
        <dbReference type="ARBA" id="ARBA00049194"/>
    </source>
</evidence>
<reference evidence="10" key="2">
    <citation type="submission" date="2025-08" db="UniProtKB">
        <authorList>
            <consortium name="RefSeq"/>
        </authorList>
    </citation>
    <scope>IDENTIFICATION</scope>
    <source>
        <tissue evidence="10">Leaf</tissue>
    </source>
</reference>
<dbReference type="Gene3D" id="3.40.309.10">
    <property type="entry name" value="Aldehyde Dehydrogenase, Chain A, domain 2"/>
    <property type="match status" value="1"/>
</dbReference>
<reference evidence="9" key="1">
    <citation type="journal article" date="2020" name="Plant Biotechnol. J.">
        <title>The pomegranate (Punica granatum L.) draft genome dissects genetic divergence between soft- and hard-seeded cultivars.</title>
        <authorList>
            <person name="Luo X."/>
            <person name="Li H."/>
            <person name="Wu Z."/>
            <person name="Yao W."/>
            <person name="Zhao P."/>
            <person name="Cao D."/>
            <person name="Yu H."/>
            <person name="Li K."/>
            <person name="Poudel K."/>
            <person name="Zhao D."/>
            <person name="Zhang F."/>
            <person name="Xia X."/>
            <person name="Chen L."/>
            <person name="Wang Q."/>
            <person name="Jing D."/>
            <person name="Cao S."/>
        </authorList>
    </citation>
    <scope>NUCLEOTIDE SEQUENCE [LARGE SCALE GENOMIC DNA]</scope>
    <source>
        <strain evidence="9">cv. Tunisia</strain>
    </source>
</reference>
<feature type="active site" evidence="6">
    <location>
        <position position="316"/>
    </location>
</feature>
<evidence type="ECO:0000313" key="10">
    <source>
        <dbReference type="RefSeq" id="XP_031389347.1"/>
    </source>
</evidence>
<dbReference type="CDD" id="cd07137">
    <property type="entry name" value="ALDH_F3FHI"/>
    <property type="match status" value="1"/>
</dbReference>
<feature type="domain" description="Aldehyde dehydrogenase" evidence="8">
    <location>
        <begin position="74"/>
        <end position="502"/>
    </location>
</feature>
<dbReference type="InterPro" id="IPR016163">
    <property type="entry name" value="Ald_DH_C"/>
</dbReference>
<feature type="transmembrane region" description="Helical" evidence="7">
    <location>
        <begin position="527"/>
        <end position="547"/>
    </location>
</feature>